<dbReference type="PANTHER" id="PTHR33204:SF37">
    <property type="entry name" value="HTH-TYPE TRANSCRIPTIONAL REGULATOR YODB"/>
    <property type="match status" value="1"/>
</dbReference>
<evidence type="ECO:0000256" key="2">
    <source>
        <dbReference type="ARBA" id="ARBA00023125"/>
    </source>
</evidence>
<protein>
    <submittedName>
        <fullName evidence="5">Transcriptional regulator</fullName>
    </submittedName>
</protein>
<keyword evidence="1" id="KW-0805">Transcription regulation</keyword>
<evidence type="ECO:0000313" key="5">
    <source>
        <dbReference type="EMBL" id="OUD08263.1"/>
    </source>
</evidence>
<dbReference type="EMBL" id="MSPP01000006">
    <property type="protein sequence ID" value="OUD08263.1"/>
    <property type="molecule type" value="Genomic_DNA"/>
</dbReference>
<dbReference type="InterPro" id="IPR036390">
    <property type="entry name" value="WH_DNA-bd_sf"/>
</dbReference>
<gene>
    <name evidence="5" type="ORF">BVC71_13900</name>
</gene>
<organism evidence="5 6">
    <name type="scientific">Marivivens niveibacter</name>
    <dbReference type="NCBI Taxonomy" id="1930667"/>
    <lineage>
        <taxon>Bacteria</taxon>
        <taxon>Pseudomonadati</taxon>
        <taxon>Pseudomonadota</taxon>
        <taxon>Alphaproteobacteria</taxon>
        <taxon>Rhodobacterales</taxon>
        <taxon>Paracoccaceae</taxon>
        <taxon>Marivivens group</taxon>
        <taxon>Marivivens</taxon>
    </lineage>
</organism>
<name>A0A251WWC1_9RHOB</name>
<proteinExistence type="predicted"/>
<evidence type="ECO:0000313" key="6">
    <source>
        <dbReference type="Proteomes" id="UP000194664"/>
    </source>
</evidence>
<dbReference type="SUPFAM" id="SSF46785">
    <property type="entry name" value="Winged helix' DNA-binding domain"/>
    <property type="match status" value="2"/>
</dbReference>
<dbReference type="Gene3D" id="1.10.10.10">
    <property type="entry name" value="Winged helix-like DNA-binding domain superfamily/Winged helix DNA-binding domain"/>
    <property type="match status" value="2"/>
</dbReference>
<comment type="caution">
    <text evidence="5">The sequence shown here is derived from an EMBL/GenBank/DDBJ whole genome shotgun (WGS) entry which is preliminary data.</text>
</comment>
<dbReference type="AlphaFoldDB" id="A0A251WWC1"/>
<keyword evidence="2" id="KW-0238">DNA-binding</keyword>
<feature type="domain" description="HTH hxlR-type" evidence="4">
    <location>
        <begin position="100"/>
        <end position="169"/>
    </location>
</feature>
<dbReference type="Proteomes" id="UP000194664">
    <property type="component" value="Unassembled WGS sequence"/>
</dbReference>
<dbReference type="GO" id="GO:0003677">
    <property type="term" value="F:DNA binding"/>
    <property type="evidence" value="ECO:0007669"/>
    <property type="project" value="UniProtKB-KW"/>
</dbReference>
<evidence type="ECO:0000259" key="4">
    <source>
        <dbReference type="Pfam" id="PF01638"/>
    </source>
</evidence>
<evidence type="ECO:0000256" key="3">
    <source>
        <dbReference type="ARBA" id="ARBA00023163"/>
    </source>
</evidence>
<dbReference type="RefSeq" id="WP_086452297.1">
    <property type="nucleotide sequence ID" value="NZ_MSPP01000006.1"/>
</dbReference>
<sequence>MDISLVVNITAKAWALPILWNLDAGVPGRQAPLLAATGASRTAFGHSLNHLIQLEIIERNPGYGHPLRPEFRLTKLGETAASLASRIRAATGDEENRLLRRAWTVPILSQLAEPNSFGAFKRQLPMITDRALSQSLKLLETHDWVVRDVDVAARPPKPIYHAINEGALISQAASYALNTVP</sequence>
<dbReference type="InterPro" id="IPR036388">
    <property type="entry name" value="WH-like_DNA-bd_sf"/>
</dbReference>
<keyword evidence="6" id="KW-1185">Reference proteome</keyword>
<dbReference type="InterPro" id="IPR002577">
    <property type="entry name" value="HTH_HxlR"/>
</dbReference>
<accession>A0A251WWC1</accession>
<dbReference type="OrthoDB" id="7351781at2"/>
<keyword evidence="3" id="KW-0804">Transcription</keyword>
<evidence type="ECO:0000256" key="1">
    <source>
        <dbReference type="ARBA" id="ARBA00023015"/>
    </source>
</evidence>
<dbReference type="Pfam" id="PF01638">
    <property type="entry name" value="HxlR"/>
    <property type="match status" value="1"/>
</dbReference>
<reference evidence="5 6" key="1">
    <citation type="submission" date="2016-12" db="EMBL/GenBank/DDBJ databases">
        <title>The draft genome sequence of HSLHS2.</title>
        <authorList>
            <person name="Hu D."/>
            <person name="Wang L."/>
            <person name="Shao Z."/>
        </authorList>
    </citation>
    <scope>NUCLEOTIDE SEQUENCE [LARGE SCALE GENOMIC DNA]</scope>
    <source>
        <strain evidence="5">MCCC 1A06712</strain>
    </source>
</reference>
<dbReference type="PANTHER" id="PTHR33204">
    <property type="entry name" value="TRANSCRIPTIONAL REGULATOR, MARR FAMILY"/>
    <property type="match status" value="1"/>
</dbReference>